<accession>A0ABT6H5Y2</accession>
<proteinExistence type="predicted"/>
<dbReference type="InterPro" id="IPR026881">
    <property type="entry name" value="WYL_dom"/>
</dbReference>
<dbReference type="Pfam" id="PF13280">
    <property type="entry name" value="WYL"/>
    <property type="match status" value="1"/>
</dbReference>
<reference evidence="4 5" key="1">
    <citation type="submission" date="2023-04" db="EMBL/GenBank/DDBJ databases">
        <title>Ectobacillus antri isolated from activated sludge.</title>
        <authorList>
            <person name="Yan P."/>
            <person name="Liu X."/>
        </authorList>
    </citation>
    <scope>NUCLEOTIDE SEQUENCE [LARGE SCALE GENOMIC DNA]</scope>
    <source>
        <strain evidence="4 5">C18H</strain>
    </source>
</reference>
<evidence type="ECO:0000259" key="1">
    <source>
        <dbReference type="Pfam" id="PF08279"/>
    </source>
</evidence>
<dbReference type="PROSITE" id="PS52050">
    <property type="entry name" value="WYL"/>
    <property type="match status" value="1"/>
</dbReference>
<dbReference type="PIRSF" id="PIRSF016838">
    <property type="entry name" value="PafC"/>
    <property type="match status" value="1"/>
</dbReference>
<evidence type="ECO:0000259" key="3">
    <source>
        <dbReference type="Pfam" id="PF25583"/>
    </source>
</evidence>
<dbReference type="Gene3D" id="1.10.10.10">
    <property type="entry name" value="Winged helix-like DNA-binding domain superfamily/Winged helix DNA-binding domain"/>
    <property type="match status" value="1"/>
</dbReference>
<evidence type="ECO:0000313" key="5">
    <source>
        <dbReference type="Proteomes" id="UP001218246"/>
    </source>
</evidence>
<dbReference type="EMBL" id="JARULN010000004">
    <property type="protein sequence ID" value="MDG5753851.1"/>
    <property type="molecule type" value="Genomic_DNA"/>
</dbReference>
<name>A0ABT6H5Y2_9BACI</name>
<dbReference type="RefSeq" id="WP_124562759.1">
    <property type="nucleotide sequence ID" value="NZ_JARRRY010000009.1"/>
</dbReference>
<dbReference type="Pfam" id="PF08279">
    <property type="entry name" value="HTH_11"/>
    <property type="match status" value="1"/>
</dbReference>
<dbReference type="InterPro" id="IPR013196">
    <property type="entry name" value="HTH_11"/>
</dbReference>
<feature type="domain" description="WCX" evidence="3">
    <location>
        <begin position="232"/>
        <end position="306"/>
    </location>
</feature>
<dbReference type="Pfam" id="PF25583">
    <property type="entry name" value="WCX"/>
    <property type="match status" value="1"/>
</dbReference>
<dbReference type="PANTHER" id="PTHR34580:SF1">
    <property type="entry name" value="PROTEIN PAFC"/>
    <property type="match status" value="1"/>
</dbReference>
<dbReference type="InterPro" id="IPR028349">
    <property type="entry name" value="PafC-like"/>
</dbReference>
<keyword evidence="5" id="KW-1185">Reference proteome</keyword>
<gene>
    <name evidence="4" type="ORF">P6P90_07680</name>
</gene>
<organism evidence="4 5">
    <name type="scientific">Ectobacillus antri</name>
    <dbReference type="NCBI Taxonomy" id="2486280"/>
    <lineage>
        <taxon>Bacteria</taxon>
        <taxon>Bacillati</taxon>
        <taxon>Bacillota</taxon>
        <taxon>Bacilli</taxon>
        <taxon>Bacillales</taxon>
        <taxon>Bacillaceae</taxon>
        <taxon>Ectobacillus</taxon>
    </lineage>
</organism>
<feature type="domain" description="WYL" evidence="2">
    <location>
        <begin position="140"/>
        <end position="202"/>
    </location>
</feature>
<dbReference type="PANTHER" id="PTHR34580">
    <property type="match status" value="1"/>
</dbReference>
<dbReference type="Proteomes" id="UP001218246">
    <property type="component" value="Unassembled WGS sequence"/>
</dbReference>
<dbReference type="InterPro" id="IPR051534">
    <property type="entry name" value="CBASS_pafABC_assoc_protein"/>
</dbReference>
<feature type="domain" description="Helix-turn-helix type 11" evidence="1">
    <location>
        <begin position="9"/>
        <end position="60"/>
    </location>
</feature>
<dbReference type="InterPro" id="IPR057727">
    <property type="entry name" value="WCX_dom"/>
</dbReference>
<dbReference type="InterPro" id="IPR036388">
    <property type="entry name" value="WH-like_DNA-bd_sf"/>
</dbReference>
<evidence type="ECO:0000259" key="2">
    <source>
        <dbReference type="Pfam" id="PF13280"/>
    </source>
</evidence>
<comment type="caution">
    <text evidence="4">The sequence shown here is derived from an EMBL/GenBank/DDBJ whole genome shotgun (WGS) entry which is preliminary data.</text>
</comment>
<evidence type="ECO:0000313" key="4">
    <source>
        <dbReference type="EMBL" id="MDG5753851.1"/>
    </source>
</evidence>
<sequence length="311" mass="36175">MSKLSNALRMIELLHARKKMKISELAAELEVKERMIRNYRDELALAGIFVESDKGRDGGYYISNTSFFPVRNMSHKELEALVFSATQLTEKASVYAKYAESALDKLKAVQKLERDKERHIYFVHKSKPNYETSDESSKYLQLQDALLTLRKVKITYTSHSGESERIIEPYGFVHYNEFFYCVAYCNTKKDTRIFKLARIRDIWVTGDSYAIPDNFDVRKEFPKFGLMKEYLDVKLYIAEPFATMVQESVWAENQVITKQEDGILFEATMNGKESVKKWILGMGAKVKVLEPASLRKEIIEEGRKLLEIYEM</sequence>
<protein>
    <submittedName>
        <fullName evidence="4">WYL domain-containing transcriptional regulator</fullName>
    </submittedName>
</protein>